<dbReference type="InterPro" id="IPR036691">
    <property type="entry name" value="Endo/exonu/phosph_ase_sf"/>
</dbReference>
<protein>
    <recommendedName>
        <fullName evidence="1">Reverse transcriptase domain-containing protein</fullName>
    </recommendedName>
</protein>
<evidence type="ECO:0000313" key="2">
    <source>
        <dbReference type="EMBL" id="KAE9278272.1"/>
    </source>
</evidence>
<evidence type="ECO:0000259" key="1">
    <source>
        <dbReference type="Pfam" id="PF00078"/>
    </source>
</evidence>
<reference evidence="2 3" key="1">
    <citation type="submission" date="2018-08" db="EMBL/GenBank/DDBJ databases">
        <title>Genomic investigation of the strawberry pathogen Phytophthora fragariae indicates pathogenicity is determined by transcriptional variation in three key races.</title>
        <authorList>
            <person name="Adams T.M."/>
            <person name="Armitage A.D."/>
            <person name="Sobczyk M.K."/>
            <person name="Bates H.J."/>
            <person name="Dunwell J.M."/>
            <person name="Nellist C.F."/>
            <person name="Harrison R.J."/>
        </authorList>
    </citation>
    <scope>NUCLEOTIDE SEQUENCE [LARGE SCALE GENOMIC DNA]</scope>
    <source>
        <strain evidence="2 3">SCRP333</strain>
    </source>
</reference>
<dbReference type="AlphaFoldDB" id="A0A6A4BT46"/>
<dbReference type="EMBL" id="QXFT01004391">
    <property type="protein sequence ID" value="KAE9278272.1"/>
    <property type="molecule type" value="Genomic_DNA"/>
</dbReference>
<dbReference type="SUPFAM" id="SSF56219">
    <property type="entry name" value="DNase I-like"/>
    <property type="match status" value="1"/>
</dbReference>
<sequence length="630" mass="72811">MYERLLSTHQLVAFQETKFNKEDSMQTNNHFIHVADSGARCFWSDTTSPVYNERHGVGLVLSSASPFGDVEDITSRVYKDQLRNRYLLLKTTLGEHRVYLHVVYAPDEPMERGNYFRALPVQFDDDYNEDEDEQDGATHIVLGDFNVTMDNYLDQTSPSQHLPGTGREDLCDWLDALGLMDAWRFENPDVRDYTSPTRKNRLDYCFLSVDLLQHHLAQIEHVRDRKWHNEDHVPVEFRLHAKFLPKTKRAPWRCPTWLLRNSEVQKYLVASAEALADRIKIFPGANPGCLLDEHKRSDCIYLRRKWFELRNADAREMAAKVEAVNNAIDLFNVIPTDENKNGLDTTKAALHAHRASIKERNESRKFAADLHQSERATKHFFRAPQRDYLRTPITELKQDDGSVTEDPVKIADGHRRYWGNLFQSTSPDLKSTRTATYHPLRLAQFLRDTTAKLTSAQQALLDAPITANDFYWAIMKSTNEKAPGPDGLPIEYYKLAPSLWARIYEVIHDFQLDKGKMTKFQRRAHLSLLYKAGDRSLPENYRPLTLLNHDAKLGPKVLAWRLGEVLPAIINEDQKGFVPGRSIRHLLLQFHDLQDVCRDRYPDACAVLIDFAKAFDSVLWPALDMVLQHF</sequence>
<dbReference type="PANTHER" id="PTHR19446">
    <property type="entry name" value="REVERSE TRANSCRIPTASES"/>
    <property type="match status" value="1"/>
</dbReference>
<name>A0A6A4BT46_9STRA</name>
<dbReference type="InterPro" id="IPR000477">
    <property type="entry name" value="RT_dom"/>
</dbReference>
<dbReference type="Gene3D" id="3.60.10.10">
    <property type="entry name" value="Endonuclease/exonuclease/phosphatase"/>
    <property type="match status" value="1"/>
</dbReference>
<dbReference type="Pfam" id="PF00078">
    <property type="entry name" value="RVT_1"/>
    <property type="match status" value="1"/>
</dbReference>
<keyword evidence="3" id="KW-1185">Reference proteome</keyword>
<proteinExistence type="predicted"/>
<comment type="caution">
    <text evidence="2">The sequence shown here is derived from an EMBL/GenBank/DDBJ whole genome shotgun (WGS) entry which is preliminary data.</text>
</comment>
<organism evidence="2 3">
    <name type="scientific">Phytophthora rubi</name>
    <dbReference type="NCBI Taxonomy" id="129364"/>
    <lineage>
        <taxon>Eukaryota</taxon>
        <taxon>Sar</taxon>
        <taxon>Stramenopiles</taxon>
        <taxon>Oomycota</taxon>
        <taxon>Peronosporomycetes</taxon>
        <taxon>Peronosporales</taxon>
        <taxon>Peronosporaceae</taxon>
        <taxon>Phytophthora</taxon>
    </lineage>
</organism>
<gene>
    <name evidence="2" type="ORF">PR003_g28573</name>
</gene>
<evidence type="ECO:0000313" key="3">
    <source>
        <dbReference type="Proteomes" id="UP000434957"/>
    </source>
</evidence>
<accession>A0A6A4BT46</accession>
<feature type="non-terminal residue" evidence="2">
    <location>
        <position position="630"/>
    </location>
</feature>
<dbReference type="Proteomes" id="UP000434957">
    <property type="component" value="Unassembled WGS sequence"/>
</dbReference>
<feature type="domain" description="Reverse transcriptase" evidence="1">
    <location>
        <begin position="538"/>
        <end position="630"/>
    </location>
</feature>